<sequence>GAGAGRRALRCLPAGIAAGDGRGDGRVPAGHARLAPRRGGRRAASRARLSGPRLCRWSGPYRAPRRPRGGRRAPPGDPPRMGSRHGLVVDPRDRGAAPQRPDLGGQDRPPRRRPRLLAGRGRPRLPRDRRM</sequence>
<dbReference type="EC" id="4.2.1.96" evidence="2"/>
<gene>
    <name evidence="2" type="ORF">AVDCRST_MAG49-4362</name>
</gene>
<feature type="non-terminal residue" evidence="2">
    <location>
        <position position="131"/>
    </location>
</feature>
<accession>A0A6J4VLS1</accession>
<name>A0A6J4VLS1_9BACT</name>
<dbReference type="GO" id="GO:0008124">
    <property type="term" value="F:4-alpha-hydroxytetrahydrobiopterin dehydratase activity"/>
    <property type="evidence" value="ECO:0007669"/>
    <property type="project" value="UniProtKB-EC"/>
</dbReference>
<feature type="compositionally biased region" description="Basic residues" evidence="1">
    <location>
        <begin position="34"/>
        <end position="45"/>
    </location>
</feature>
<dbReference type="EMBL" id="CADCWG010000311">
    <property type="protein sequence ID" value="CAA9577167.1"/>
    <property type="molecule type" value="Genomic_DNA"/>
</dbReference>
<feature type="compositionally biased region" description="Low complexity" evidence="1">
    <location>
        <begin position="46"/>
        <end position="62"/>
    </location>
</feature>
<keyword evidence="2" id="KW-0456">Lyase</keyword>
<reference evidence="2" key="1">
    <citation type="submission" date="2020-02" db="EMBL/GenBank/DDBJ databases">
        <authorList>
            <person name="Meier V. D."/>
        </authorList>
    </citation>
    <scope>NUCLEOTIDE SEQUENCE</scope>
    <source>
        <strain evidence="2">AVDCRST_MAG49</strain>
    </source>
</reference>
<protein>
    <submittedName>
        <fullName evidence="2">Pterin-4-alpha-carbinolamine dehydratase</fullName>
        <ecNumber evidence="2">4.2.1.96</ecNumber>
    </submittedName>
</protein>
<dbReference type="AlphaFoldDB" id="A0A6J4VLS1"/>
<evidence type="ECO:0000256" key="1">
    <source>
        <dbReference type="SAM" id="MobiDB-lite"/>
    </source>
</evidence>
<feature type="non-terminal residue" evidence="2">
    <location>
        <position position="1"/>
    </location>
</feature>
<organism evidence="2">
    <name type="scientific">uncultured Thermomicrobiales bacterium</name>
    <dbReference type="NCBI Taxonomy" id="1645740"/>
    <lineage>
        <taxon>Bacteria</taxon>
        <taxon>Pseudomonadati</taxon>
        <taxon>Thermomicrobiota</taxon>
        <taxon>Thermomicrobia</taxon>
        <taxon>Thermomicrobiales</taxon>
        <taxon>environmental samples</taxon>
    </lineage>
</organism>
<proteinExistence type="predicted"/>
<feature type="region of interest" description="Disordered" evidence="1">
    <location>
        <begin position="15"/>
        <end position="131"/>
    </location>
</feature>
<evidence type="ECO:0000313" key="2">
    <source>
        <dbReference type="EMBL" id="CAA9577167.1"/>
    </source>
</evidence>
<feature type="compositionally biased region" description="Basic residues" evidence="1">
    <location>
        <begin position="110"/>
        <end position="124"/>
    </location>
</feature>